<dbReference type="AlphaFoldDB" id="A0A8S4ASQ7"/>
<dbReference type="EMBL" id="CAJRST010003335">
    <property type="protein sequence ID" value="CAG5867201.1"/>
    <property type="molecule type" value="Genomic_DNA"/>
</dbReference>
<comment type="caution">
    <text evidence="1">The sequence shown here is derived from an EMBL/GenBank/DDBJ whole genome shotgun (WGS) entry which is preliminary data.</text>
</comment>
<evidence type="ECO:0000313" key="1">
    <source>
        <dbReference type="EMBL" id="CAG5867201.1"/>
    </source>
</evidence>
<reference evidence="1" key="1">
    <citation type="submission" date="2021-05" db="EMBL/GenBank/DDBJ databases">
        <authorList>
            <person name="Tigano A."/>
        </authorList>
    </citation>
    <scope>NUCLEOTIDE SEQUENCE</scope>
</reference>
<proteinExistence type="predicted"/>
<sequence>MGVVTPTRPCVGGATDIFPHSAGHKTVVNPGLEEDPLHHLTPGVAPGPVVEAPPDLGEITIHRCLGQEGAKINFDKSSVSFCGGVVAAQNTWGLRDAGDSYWVLGVPLGRDEAACRDDLWRGLFNSVNARMNLWRLRNLKIKAANKFSVASALRLKIIKKFLDTGFAAAWKDFFAVQREVFEAWAAMRLFTVAAPRSLWQLGQMPLRFNPDMLSDPPERRESMFSGTFESVGEVNVEEEGKYFFDFVVVRGEKMLRLTEMKTRTFYRLLVARVARRPTAEHRSVTLTSD</sequence>
<protein>
    <submittedName>
        <fullName evidence="1">(Atlantic silverside) hypothetical protein</fullName>
    </submittedName>
</protein>
<evidence type="ECO:0000313" key="2">
    <source>
        <dbReference type="Proteomes" id="UP000677803"/>
    </source>
</evidence>
<organism evidence="1 2">
    <name type="scientific">Menidia menidia</name>
    <name type="common">Atlantic silverside</name>
    <dbReference type="NCBI Taxonomy" id="238744"/>
    <lineage>
        <taxon>Eukaryota</taxon>
        <taxon>Metazoa</taxon>
        <taxon>Chordata</taxon>
        <taxon>Craniata</taxon>
        <taxon>Vertebrata</taxon>
        <taxon>Euteleostomi</taxon>
        <taxon>Actinopterygii</taxon>
        <taxon>Neopterygii</taxon>
        <taxon>Teleostei</taxon>
        <taxon>Neoteleostei</taxon>
        <taxon>Acanthomorphata</taxon>
        <taxon>Ovalentaria</taxon>
        <taxon>Atherinomorphae</taxon>
        <taxon>Atheriniformes</taxon>
        <taxon>Atherinopsidae</taxon>
        <taxon>Menidiinae</taxon>
        <taxon>Menidia</taxon>
    </lineage>
</organism>
<accession>A0A8S4ASQ7</accession>
<name>A0A8S4ASQ7_9TELE</name>
<dbReference type="Proteomes" id="UP000677803">
    <property type="component" value="Unassembled WGS sequence"/>
</dbReference>
<keyword evidence="2" id="KW-1185">Reference proteome</keyword>
<gene>
    <name evidence="1" type="ORF">MMEN_LOCUS4017</name>
</gene>